<dbReference type="InterPro" id="IPR011990">
    <property type="entry name" value="TPR-like_helical_dom_sf"/>
</dbReference>
<evidence type="ECO:0000256" key="6">
    <source>
        <dbReference type="ARBA" id="ARBA00022741"/>
    </source>
</evidence>
<keyword evidence="5" id="KW-0479">Metal-binding</keyword>
<evidence type="ECO:0000259" key="10">
    <source>
        <dbReference type="Pfam" id="PF20266"/>
    </source>
</evidence>
<dbReference type="InterPro" id="IPR046903">
    <property type="entry name" value="Mab-21-like_nuc_Trfase"/>
</dbReference>
<dbReference type="Gene3D" id="1.25.40.10">
    <property type="entry name" value="Tetratricopeptide repeat domain"/>
    <property type="match status" value="1"/>
</dbReference>
<organism evidence="11 12">
    <name type="scientific">Mytilus galloprovincialis</name>
    <name type="common">Mediterranean mussel</name>
    <dbReference type="NCBI Taxonomy" id="29158"/>
    <lineage>
        <taxon>Eukaryota</taxon>
        <taxon>Metazoa</taxon>
        <taxon>Spiralia</taxon>
        <taxon>Lophotrochozoa</taxon>
        <taxon>Mollusca</taxon>
        <taxon>Bivalvia</taxon>
        <taxon>Autobranchia</taxon>
        <taxon>Pteriomorphia</taxon>
        <taxon>Mytilida</taxon>
        <taxon>Mytiloidea</taxon>
        <taxon>Mytilidae</taxon>
        <taxon>Mytilinae</taxon>
        <taxon>Mytilus</taxon>
    </lineage>
</organism>
<name>A0A8B6CYB5_MYTGA</name>
<keyword evidence="8" id="KW-0460">Magnesium</keyword>
<evidence type="ECO:0000256" key="2">
    <source>
        <dbReference type="ARBA" id="ARBA00008307"/>
    </source>
</evidence>
<dbReference type="GO" id="GO:0005524">
    <property type="term" value="F:ATP binding"/>
    <property type="evidence" value="ECO:0007669"/>
    <property type="project" value="UniProtKB-KW"/>
</dbReference>
<evidence type="ECO:0000256" key="4">
    <source>
        <dbReference type="ARBA" id="ARBA00022695"/>
    </source>
</evidence>
<dbReference type="AlphaFoldDB" id="A0A8B6CYB5"/>
<comment type="caution">
    <text evidence="11">The sequence shown here is derived from an EMBL/GenBank/DDBJ whole genome shotgun (WGS) entry which is preliminary data.</text>
</comment>
<evidence type="ECO:0000313" key="11">
    <source>
        <dbReference type="EMBL" id="VDI11378.1"/>
    </source>
</evidence>
<feature type="domain" description="Mab-21-like HhH/H2TH-like" evidence="10">
    <location>
        <begin position="288"/>
        <end position="371"/>
    </location>
</feature>
<evidence type="ECO:0000256" key="1">
    <source>
        <dbReference type="ARBA" id="ARBA00001946"/>
    </source>
</evidence>
<dbReference type="SUPFAM" id="SSF48452">
    <property type="entry name" value="TPR-like"/>
    <property type="match status" value="1"/>
</dbReference>
<dbReference type="Pfam" id="PF03281">
    <property type="entry name" value="Mab-21"/>
    <property type="match status" value="1"/>
</dbReference>
<evidence type="ECO:0000256" key="7">
    <source>
        <dbReference type="ARBA" id="ARBA00022840"/>
    </source>
</evidence>
<dbReference type="InterPro" id="IPR046906">
    <property type="entry name" value="Mab-21_HhH/H2TH-like"/>
</dbReference>
<keyword evidence="3" id="KW-0808">Transferase</keyword>
<evidence type="ECO:0000256" key="8">
    <source>
        <dbReference type="ARBA" id="ARBA00022842"/>
    </source>
</evidence>
<evidence type="ECO:0000313" key="12">
    <source>
        <dbReference type="Proteomes" id="UP000596742"/>
    </source>
</evidence>
<comment type="similarity">
    <text evidence="2">Belongs to the mab-21 family.</text>
</comment>
<reference evidence="11" key="1">
    <citation type="submission" date="2018-11" db="EMBL/GenBank/DDBJ databases">
        <authorList>
            <person name="Alioto T."/>
            <person name="Alioto T."/>
        </authorList>
    </citation>
    <scope>NUCLEOTIDE SEQUENCE</scope>
</reference>
<evidence type="ECO:0000256" key="3">
    <source>
        <dbReference type="ARBA" id="ARBA00022679"/>
    </source>
</evidence>
<keyword evidence="12" id="KW-1185">Reference proteome</keyword>
<dbReference type="GO" id="GO:0016779">
    <property type="term" value="F:nucleotidyltransferase activity"/>
    <property type="evidence" value="ECO:0007669"/>
    <property type="project" value="UniProtKB-KW"/>
</dbReference>
<dbReference type="SMART" id="SM01265">
    <property type="entry name" value="Mab-21"/>
    <property type="match status" value="1"/>
</dbReference>
<dbReference type="Proteomes" id="UP000596742">
    <property type="component" value="Unassembled WGS sequence"/>
</dbReference>
<dbReference type="EMBL" id="UYJE01002503">
    <property type="protein sequence ID" value="VDI11378.1"/>
    <property type="molecule type" value="Genomic_DNA"/>
</dbReference>
<keyword evidence="4" id="KW-0548">Nucleotidyltransferase</keyword>
<accession>A0A8B6CYB5</accession>
<evidence type="ECO:0000259" key="9">
    <source>
        <dbReference type="Pfam" id="PF03281"/>
    </source>
</evidence>
<sequence length="715" mass="82757">MADAFNKLIGNYAQSLALMINGHELSKQVKEIIRDKMVEMTNKLGEISQGEVDVVHTGLQYSHFHMIRLLASEHADVKFFPCVEFDLVLVYNRYKICDCTKEKLDEMIKSCECFALMLPTDHPGYVNLKISDYGRKMIDRPNCDVDKNIDPDGYLPNYIFRANWFPEFAKSTEELYNMLKMKYSEPSDNYENDKDSIGISHDFAHTFPCQEWPVAAKNWISRSRPTNWPSEDTIQEITKGGCVLVPTGYPLSVDKEREWRVSFNIHERRLARSWNNIQKTCYCMVLMMLKTHLSTRSILTSYHVKNMMFWFCEKQFGPDEFDGASLGDRVLQLLYSILKALENAYIPHFFIPENNLISNSAESDTKKACAELSFIVARPFEIVSKLCHKLDFFDVRYPDTGFDGEAEIHYMLILYATFVQNLYRIGFEHSKKTPSLSGTCFQHITQMNKNGSKLLHTTSNGYNAKNMVDLLRPICQGFCQSGDLDKALSFYLLMYNFERDLVLKDYPEITTNIACIYTCLYDLSKEKTDKKIYEKKAMEFFQIGTKIMDDSPTLHVGYGNFLLSTKTSFLKAIDHFRKSISIEKPREEDNSLIQLDIPGCEEFKPTRSRIPGRLAAYFMLVTCLADMGEIQEARRNVNKMEELTNELDYEIRPKVLQMCAMAYKKAGLEEKAYLCLMEAFKLFKQSKKLVVAEKKRKALADAAYRKKALELTRFE</sequence>
<proteinExistence type="inferred from homology"/>
<dbReference type="PANTHER" id="PTHR10656">
    <property type="entry name" value="CELL FATE DETERMINING PROTEIN MAB21-RELATED"/>
    <property type="match status" value="1"/>
</dbReference>
<keyword evidence="7" id="KW-0067">ATP-binding</keyword>
<dbReference type="PANTHER" id="PTHR10656:SF42">
    <property type="entry name" value="CYCLIC GMP-AMP SYNTHASE-LIKE PROTEIN-RELATED"/>
    <property type="match status" value="1"/>
</dbReference>
<feature type="domain" description="Mab-21-like nucleotidyltransferase" evidence="9">
    <location>
        <begin position="190"/>
        <end position="270"/>
    </location>
</feature>
<protein>
    <recommendedName>
        <fullName evidence="13">Mab-21-like HhH/H2TH-like domain-containing protein</fullName>
    </recommendedName>
</protein>
<evidence type="ECO:0008006" key="13">
    <source>
        <dbReference type="Google" id="ProtNLM"/>
    </source>
</evidence>
<dbReference type="InterPro" id="IPR024810">
    <property type="entry name" value="MAB21L/cGLR"/>
</dbReference>
<dbReference type="OrthoDB" id="269173at2759"/>
<dbReference type="Gene3D" id="1.10.1410.40">
    <property type="match status" value="1"/>
</dbReference>
<gene>
    <name evidence="11" type="ORF">MGAL_10B052429</name>
</gene>
<evidence type="ECO:0000256" key="5">
    <source>
        <dbReference type="ARBA" id="ARBA00022723"/>
    </source>
</evidence>
<dbReference type="Pfam" id="PF20266">
    <property type="entry name" value="Mab-21_C"/>
    <property type="match status" value="1"/>
</dbReference>
<keyword evidence="6" id="KW-0547">Nucleotide-binding</keyword>
<dbReference type="GO" id="GO:0046872">
    <property type="term" value="F:metal ion binding"/>
    <property type="evidence" value="ECO:0007669"/>
    <property type="project" value="UniProtKB-KW"/>
</dbReference>
<comment type="cofactor">
    <cofactor evidence="1">
        <name>Mg(2+)</name>
        <dbReference type="ChEBI" id="CHEBI:18420"/>
    </cofactor>
</comment>